<dbReference type="GO" id="GO:0006011">
    <property type="term" value="P:UDP-alpha-D-glucose metabolic process"/>
    <property type="evidence" value="ECO:0007669"/>
    <property type="project" value="InterPro"/>
</dbReference>
<dbReference type="STRING" id="1921010.MMIC_P0504"/>
<dbReference type="EMBL" id="BDFD01000003">
    <property type="protein sequence ID" value="GAV19557.1"/>
    <property type="molecule type" value="Genomic_DNA"/>
</dbReference>
<proteinExistence type="inferred from homology"/>
<protein>
    <recommendedName>
        <fullName evidence="1">Cyclic di-GMP-binding protein</fullName>
    </recommendedName>
    <alternativeName>
        <fullName evidence="1">Cellulose synthase regulatory subunit</fullName>
    </alternativeName>
</protein>
<keyword evidence="3" id="KW-1185">Reference proteome</keyword>
<dbReference type="Gene3D" id="2.60.120.260">
    <property type="entry name" value="Galactose-binding domain-like"/>
    <property type="match status" value="1"/>
</dbReference>
<name>A0A1L8CKW9_9PROT</name>
<sequence>MIVYISGGKTVLNNVMFFMKNVLCVTVAFVLLSGQAEAKIGDALSVSGKQAVIYAAPNTASSKVMNVDSKSKLIEMERQAGWVLVTARPSGVQGWMEVKSIKAAKRAPLKRAASSPATARKALSALGPVRTVTLEDLGYRKGHTFRGSQAGHVQDFYFKTPMDSSVRGGVFRLSYRASPMLHGLSNIRVFVNDVPLTQIVAKSDNLRHEDAIVLPASMFRGGMVKVSVESGTLVDKNLCLDIRSGGGFLHILPDTAMDITYSSIDRSIRDTWRMLPHTVSVSLPAGKLDAAQFAAAMSVMELLTNAGRKIDIKRLPEVGNIVIASKSDIVAEFNRRGARLKKGFVKLKNGDVFRTPTDNLNLVKSGGMVSLAVSEPYDVQPLYLIDGQWEQLAAGRHYDINKPDYFYSLRALPKDSNSEYFTMPLHQLNTEPHYVARETVWSTTLSPHDLPSGTRLDMLSLNIVAPVRWDADPTYELYAFLNNVLVFSKRLENDGAKHNYSIPLPVEYQQQYNNLRFVVQHDIVSGDCFGIMPTDFVQITPDTSIIVKATDTEPTKFSGLSQYFSSGFDTVIAEKFLSDPENALHLISRMAADLPIMMDYSRVSFVKESEAIDPSGPFVAFGNFNLDNIDAPVRMDKGPVEIRDKDGQSFFSLNVLPKITVAEIVNGSSAQGLLVIPSTQAQHDFSEKLRLIEGDVAFIDAHGVTLHINSKQPTLAEVYYPDTKDWFAVLGEYRFWLLGLLWFLLSLAVVYLFRIARGRHEGDDHDVEMPTTEDLHAQRMHHTNINVEDDDIPPASK</sequence>
<keyword evidence="1" id="KW-0812">Transmembrane</keyword>
<keyword evidence="1" id="KW-0135">Cellulose biosynthesis</keyword>
<evidence type="ECO:0000256" key="1">
    <source>
        <dbReference type="RuleBase" id="RU365021"/>
    </source>
</evidence>
<gene>
    <name evidence="2" type="ORF">MMIC_P0504</name>
</gene>
<keyword evidence="1" id="KW-0973">c-di-GMP</keyword>
<keyword evidence="1" id="KW-0472">Membrane</keyword>
<keyword evidence="1" id="KW-0997">Cell inner membrane</keyword>
<comment type="subcellular location">
    <subcellularLocation>
        <location evidence="1">Cell inner membrane</location>
    </subcellularLocation>
</comment>
<organism evidence="2 3">
    <name type="scientific">Mariprofundus micogutta</name>
    <dbReference type="NCBI Taxonomy" id="1921010"/>
    <lineage>
        <taxon>Bacteria</taxon>
        <taxon>Pseudomonadati</taxon>
        <taxon>Pseudomonadota</taxon>
        <taxon>Candidatius Mariprofundia</taxon>
        <taxon>Mariprofundales</taxon>
        <taxon>Mariprofundaceae</taxon>
        <taxon>Mariprofundus</taxon>
    </lineage>
</organism>
<reference evidence="2 3" key="1">
    <citation type="journal article" date="2017" name="Arch. Microbiol.">
        <title>Mariprofundus micogutta sp. nov., a novel iron-oxidizing zetaproteobacterium isolated from a deep-sea hydrothermal field at the Bayonnaise knoll of the Izu-Ogasawara arc, and a description of Mariprofundales ord. nov. and Zetaproteobacteria classis nov.</title>
        <authorList>
            <person name="Makita H."/>
            <person name="Tanaka E."/>
            <person name="Mitsunobu S."/>
            <person name="Miyazaki M."/>
            <person name="Nunoura T."/>
            <person name="Uematsu K."/>
            <person name="Takaki Y."/>
            <person name="Nishi S."/>
            <person name="Shimamura S."/>
            <person name="Takai K."/>
        </authorList>
    </citation>
    <scope>NUCLEOTIDE SEQUENCE [LARGE SCALE GENOMIC DNA]</scope>
    <source>
        <strain evidence="2 3">ET2</strain>
    </source>
</reference>
<dbReference type="InterPro" id="IPR018513">
    <property type="entry name" value="Cell_synthase_bac"/>
</dbReference>
<feature type="transmembrane region" description="Helical" evidence="1">
    <location>
        <begin position="733"/>
        <end position="753"/>
    </location>
</feature>
<dbReference type="AlphaFoldDB" id="A0A1L8CKW9"/>
<comment type="pathway">
    <text evidence="1">Glycan metabolism; bacterial cellulose biosynthesis.</text>
</comment>
<dbReference type="Pfam" id="PF03170">
    <property type="entry name" value="BcsB"/>
    <property type="match status" value="1"/>
</dbReference>
<evidence type="ECO:0000313" key="2">
    <source>
        <dbReference type="EMBL" id="GAV19557.1"/>
    </source>
</evidence>
<keyword evidence="1" id="KW-1003">Cell membrane</keyword>
<dbReference type="GO" id="GO:0005886">
    <property type="term" value="C:plasma membrane"/>
    <property type="evidence" value="ECO:0007669"/>
    <property type="project" value="UniProtKB-SubCell"/>
</dbReference>
<comment type="function">
    <text evidence="1">Binds the cellulose synthase activator, bis-(3'-5') cyclic diguanylic acid (c-di-GMP).</text>
</comment>
<comment type="subunit">
    <text evidence="1">Tightly associated with the cellulose synthase catalytic subunit.</text>
</comment>
<evidence type="ECO:0000313" key="3">
    <source>
        <dbReference type="Proteomes" id="UP000231632"/>
    </source>
</evidence>
<dbReference type="UniPathway" id="UPA00694"/>
<dbReference type="Proteomes" id="UP000231632">
    <property type="component" value="Unassembled WGS sequence"/>
</dbReference>
<comment type="caution">
    <text evidence="2">The sequence shown here is derived from an EMBL/GenBank/DDBJ whole genome shotgun (WGS) entry which is preliminary data.</text>
</comment>
<comment type="similarity">
    <text evidence="1">Belongs to the AcsB/BcsB family.</text>
</comment>
<keyword evidence="1" id="KW-1133">Transmembrane helix</keyword>
<dbReference type="GO" id="GO:0030244">
    <property type="term" value="P:cellulose biosynthetic process"/>
    <property type="evidence" value="ECO:0007669"/>
    <property type="project" value="UniProtKB-KW"/>
</dbReference>
<accession>A0A1L8CKW9</accession>